<evidence type="ECO:0000313" key="2">
    <source>
        <dbReference type="EnsemblPlants" id="AET01162"/>
    </source>
</evidence>
<dbReference type="OMA" id="VASCTMV"/>
<gene>
    <name evidence="1" type="ordered locus">MTR_8g005860</name>
</gene>
<dbReference type="AlphaFoldDB" id="G7LAS0"/>
<protein>
    <submittedName>
        <fullName evidence="1 2">Uncharacterized protein</fullName>
    </submittedName>
</protein>
<reference evidence="1 3" key="2">
    <citation type="journal article" date="2014" name="BMC Genomics">
        <title>An improved genome release (version Mt4.0) for the model legume Medicago truncatula.</title>
        <authorList>
            <person name="Tang H."/>
            <person name="Krishnakumar V."/>
            <person name="Bidwell S."/>
            <person name="Rosen B."/>
            <person name="Chan A."/>
            <person name="Zhou S."/>
            <person name="Gentzbittel L."/>
            <person name="Childs K.L."/>
            <person name="Yandell M."/>
            <person name="Gundlach H."/>
            <person name="Mayer K.F."/>
            <person name="Schwartz D.C."/>
            <person name="Town C.D."/>
        </authorList>
    </citation>
    <scope>GENOME REANNOTATION</scope>
    <source>
        <strain evidence="2 3">cv. Jemalong A17</strain>
    </source>
</reference>
<organism evidence="1 3">
    <name type="scientific">Medicago truncatula</name>
    <name type="common">Barrel medic</name>
    <name type="synonym">Medicago tribuloides</name>
    <dbReference type="NCBI Taxonomy" id="3880"/>
    <lineage>
        <taxon>Eukaryota</taxon>
        <taxon>Viridiplantae</taxon>
        <taxon>Streptophyta</taxon>
        <taxon>Embryophyta</taxon>
        <taxon>Tracheophyta</taxon>
        <taxon>Spermatophyta</taxon>
        <taxon>Magnoliopsida</taxon>
        <taxon>eudicotyledons</taxon>
        <taxon>Gunneridae</taxon>
        <taxon>Pentapetalae</taxon>
        <taxon>rosids</taxon>
        <taxon>fabids</taxon>
        <taxon>Fabales</taxon>
        <taxon>Fabaceae</taxon>
        <taxon>Papilionoideae</taxon>
        <taxon>50 kb inversion clade</taxon>
        <taxon>NPAAA clade</taxon>
        <taxon>Hologalegina</taxon>
        <taxon>IRL clade</taxon>
        <taxon>Trifolieae</taxon>
        <taxon>Medicago</taxon>
    </lineage>
</organism>
<evidence type="ECO:0000313" key="3">
    <source>
        <dbReference type="Proteomes" id="UP000002051"/>
    </source>
</evidence>
<dbReference type="HOGENOM" id="CLU_2444242_0_0_1"/>
<dbReference type="Proteomes" id="UP000002051">
    <property type="component" value="Chromosome 8"/>
</dbReference>
<dbReference type="EnsemblPlants" id="AET01162">
    <property type="protein sequence ID" value="AET01162"/>
    <property type="gene ID" value="MTR_8g005860"/>
</dbReference>
<reference evidence="1 3" key="1">
    <citation type="journal article" date="2011" name="Nature">
        <title>The Medicago genome provides insight into the evolution of rhizobial symbioses.</title>
        <authorList>
            <person name="Young N.D."/>
            <person name="Debelle F."/>
            <person name="Oldroyd G.E."/>
            <person name="Geurts R."/>
            <person name="Cannon S.B."/>
            <person name="Udvardi M.K."/>
            <person name="Benedito V.A."/>
            <person name="Mayer K.F."/>
            <person name="Gouzy J."/>
            <person name="Schoof H."/>
            <person name="Van de Peer Y."/>
            <person name="Proost S."/>
            <person name="Cook D.R."/>
            <person name="Meyers B.C."/>
            <person name="Spannagl M."/>
            <person name="Cheung F."/>
            <person name="De Mita S."/>
            <person name="Krishnakumar V."/>
            <person name="Gundlach H."/>
            <person name="Zhou S."/>
            <person name="Mudge J."/>
            <person name="Bharti A.K."/>
            <person name="Murray J.D."/>
            <person name="Naoumkina M.A."/>
            <person name="Rosen B."/>
            <person name="Silverstein K.A."/>
            <person name="Tang H."/>
            <person name="Rombauts S."/>
            <person name="Zhao P.X."/>
            <person name="Zhou P."/>
            <person name="Barbe V."/>
            <person name="Bardou P."/>
            <person name="Bechner M."/>
            <person name="Bellec A."/>
            <person name="Berger A."/>
            <person name="Berges H."/>
            <person name="Bidwell S."/>
            <person name="Bisseling T."/>
            <person name="Choisne N."/>
            <person name="Couloux A."/>
            <person name="Denny R."/>
            <person name="Deshpande S."/>
            <person name="Dai X."/>
            <person name="Doyle J.J."/>
            <person name="Dudez A.M."/>
            <person name="Farmer A.D."/>
            <person name="Fouteau S."/>
            <person name="Franken C."/>
            <person name="Gibelin C."/>
            <person name="Gish J."/>
            <person name="Goldstein S."/>
            <person name="Gonzalez A.J."/>
            <person name="Green P.J."/>
            <person name="Hallab A."/>
            <person name="Hartog M."/>
            <person name="Hua A."/>
            <person name="Humphray S.J."/>
            <person name="Jeong D.H."/>
            <person name="Jing Y."/>
            <person name="Jocker A."/>
            <person name="Kenton S.M."/>
            <person name="Kim D.J."/>
            <person name="Klee K."/>
            <person name="Lai H."/>
            <person name="Lang C."/>
            <person name="Lin S."/>
            <person name="Macmil S.L."/>
            <person name="Magdelenat G."/>
            <person name="Matthews L."/>
            <person name="McCorrison J."/>
            <person name="Monaghan E.L."/>
            <person name="Mun J.H."/>
            <person name="Najar F.Z."/>
            <person name="Nicholson C."/>
            <person name="Noirot C."/>
            <person name="O'Bleness M."/>
            <person name="Paule C.R."/>
            <person name="Poulain J."/>
            <person name="Prion F."/>
            <person name="Qin B."/>
            <person name="Qu C."/>
            <person name="Retzel E.F."/>
            <person name="Riddle C."/>
            <person name="Sallet E."/>
            <person name="Samain S."/>
            <person name="Samson N."/>
            <person name="Sanders I."/>
            <person name="Saurat O."/>
            <person name="Scarpelli C."/>
            <person name="Schiex T."/>
            <person name="Segurens B."/>
            <person name="Severin A.J."/>
            <person name="Sherrier D.J."/>
            <person name="Shi R."/>
            <person name="Sims S."/>
            <person name="Singer S.R."/>
            <person name="Sinharoy S."/>
            <person name="Sterck L."/>
            <person name="Viollet A."/>
            <person name="Wang B.B."/>
            <person name="Wang K."/>
            <person name="Wang M."/>
            <person name="Wang X."/>
            <person name="Warfsmann J."/>
            <person name="Weissenbach J."/>
            <person name="White D.D."/>
            <person name="White J.D."/>
            <person name="Wiley G.B."/>
            <person name="Wincker P."/>
            <person name="Xing Y."/>
            <person name="Yang L."/>
            <person name="Yao Z."/>
            <person name="Ying F."/>
            <person name="Zhai J."/>
            <person name="Zhou L."/>
            <person name="Zuber A."/>
            <person name="Denarie J."/>
            <person name="Dixon R.A."/>
            <person name="May G.D."/>
            <person name="Schwartz D.C."/>
            <person name="Rogers J."/>
            <person name="Quetier F."/>
            <person name="Town C.D."/>
            <person name="Roe B.A."/>
        </authorList>
    </citation>
    <scope>NUCLEOTIDE SEQUENCE [LARGE SCALE GENOMIC DNA]</scope>
    <source>
        <strain evidence="1">A17</strain>
        <strain evidence="2 3">cv. Jemalong A17</strain>
    </source>
</reference>
<sequence>MMTSCRVLSLKSAALRVRPTTTINHSPSPLLRQFSCFIITTNVYHQLGSVQSLLPLHSTVASCTMVSFLTIQGILNMFHSFPFLATILDP</sequence>
<dbReference type="PaxDb" id="3880-AET01162"/>
<proteinExistence type="predicted"/>
<evidence type="ECO:0000313" key="1">
    <source>
        <dbReference type="EMBL" id="AET01162.1"/>
    </source>
</evidence>
<accession>G7LAS0</accession>
<keyword evidence="3" id="KW-1185">Reference proteome</keyword>
<name>G7LAS0_MEDTR</name>
<dbReference type="EMBL" id="CM001224">
    <property type="protein sequence ID" value="AET01162.1"/>
    <property type="molecule type" value="Genomic_DNA"/>
</dbReference>
<reference evidence="2" key="3">
    <citation type="submission" date="2015-04" db="UniProtKB">
        <authorList>
            <consortium name="EnsemblPlants"/>
        </authorList>
    </citation>
    <scope>IDENTIFICATION</scope>
    <source>
        <strain evidence="2">cv. Jemalong A17</strain>
    </source>
</reference>